<evidence type="ECO:0000313" key="2">
    <source>
        <dbReference type="Proteomes" id="UP000814128"/>
    </source>
</evidence>
<keyword evidence="2" id="KW-1185">Reference proteome</keyword>
<reference evidence="1" key="2">
    <citation type="journal article" date="2022" name="New Phytol.">
        <title>Evolutionary transition to the ectomycorrhizal habit in the genomes of a hyperdiverse lineage of mushroom-forming fungi.</title>
        <authorList>
            <person name="Looney B."/>
            <person name="Miyauchi S."/>
            <person name="Morin E."/>
            <person name="Drula E."/>
            <person name="Courty P.E."/>
            <person name="Kohler A."/>
            <person name="Kuo A."/>
            <person name="LaButti K."/>
            <person name="Pangilinan J."/>
            <person name="Lipzen A."/>
            <person name="Riley R."/>
            <person name="Andreopoulos W."/>
            <person name="He G."/>
            <person name="Johnson J."/>
            <person name="Nolan M."/>
            <person name="Tritt A."/>
            <person name="Barry K.W."/>
            <person name="Grigoriev I.V."/>
            <person name="Nagy L.G."/>
            <person name="Hibbett D."/>
            <person name="Henrissat B."/>
            <person name="Matheny P.B."/>
            <person name="Labbe J."/>
            <person name="Martin F.M."/>
        </authorList>
    </citation>
    <scope>NUCLEOTIDE SEQUENCE</scope>
    <source>
        <strain evidence="1">EC-137</strain>
    </source>
</reference>
<reference evidence="1" key="1">
    <citation type="submission" date="2021-02" db="EMBL/GenBank/DDBJ databases">
        <authorList>
            <consortium name="DOE Joint Genome Institute"/>
            <person name="Ahrendt S."/>
            <person name="Looney B.P."/>
            <person name="Miyauchi S."/>
            <person name="Morin E."/>
            <person name="Drula E."/>
            <person name="Courty P.E."/>
            <person name="Chicoki N."/>
            <person name="Fauchery L."/>
            <person name="Kohler A."/>
            <person name="Kuo A."/>
            <person name="Labutti K."/>
            <person name="Pangilinan J."/>
            <person name="Lipzen A."/>
            <person name="Riley R."/>
            <person name="Andreopoulos W."/>
            <person name="He G."/>
            <person name="Johnson J."/>
            <person name="Barry K.W."/>
            <person name="Grigoriev I.V."/>
            <person name="Nagy L."/>
            <person name="Hibbett D."/>
            <person name="Henrissat B."/>
            <person name="Matheny P.B."/>
            <person name="Labbe J."/>
            <person name="Martin F."/>
        </authorList>
    </citation>
    <scope>NUCLEOTIDE SEQUENCE</scope>
    <source>
        <strain evidence="1">EC-137</strain>
    </source>
</reference>
<comment type="caution">
    <text evidence="1">The sequence shown here is derived from an EMBL/GenBank/DDBJ whole genome shotgun (WGS) entry which is preliminary data.</text>
</comment>
<protein>
    <submittedName>
        <fullName evidence="1">Glycosyltransferase family 24 protein</fullName>
    </submittedName>
</protein>
<organism evidence="1 2">
    <name type="scientific">Vararia minispora EC-137</name>
    <dbReference type="NCBI Taxonomy" id="1314806"/>
    <lineage>
        <taxon>Eukaryota</taxon>
        <taxon>Fungi</taxon>
        <taxon>Dikarya</taxon>
        <taxon>Basidiomycota</taxon>
        <taxon>Agaricomycotina</taxon>
        <taxon>Agaricomycetes</taxon>
        <taxon>Russulales</taxon>
        <taxon>Lachnocladiaceae</taxon>
        <taxon>Vararia</taxon>
    </lineage>
</organism>
<dbReference type="Proteomes" id="UP000814128">
    <property type="component" value="Unassembled WGS sequence"/>
</dbReference>
<accession>A0ACB8QAE9</accession>
<dbReference type="EMBL" id="MU273742">
    <property type="protein sequence ID" value="KAI0028565.1"/>
    <property type="molecule type" value="Genomic_DNA"/>
</dbReference>
<evidence type="ECO:0000313" key="1">
    <source>
        <dbReference type="EMBL" id="KAI0028565.1"/>
    </source>
</evidence>
<sequence length="1599" mass="179212">MLVSECLSASSPVKVSMQTSWKAPSTLLELIETIAIQEPDAFFPLLDALTDPEILPPETSRTPEALEQLAFHTAISLGWLTKPLAQESARMDFALHSASPKLEAFYQYYNDTAEEIGASRDLKSCGSWVYWYGEVVCDSERLYELTAHETIGDKEAAENSTSFVRPRILPFDHIYPPPAYSTPVPPRTAILFASISSSNFRELHTYLRSLSSPDKREIEYVFRPIPDSKTESRTPLSGYGVTLDLKKTDYLVIDDRLANNKASSDGSSDDQKSAEEVATPDVDRVLTVLERYEILNESIKLTDPLTDDELTKIGLQATQLVMESDNPLAALKQLSQDFPRYASSIARRVVPSVDITNEASLNSMYIPPGHTLVWLNGAPLAPDRMNPFSLLRLIRKEEDVMLSLMKLGLLPNASFELMTHSTIDAPYTRSDVLEGIFDASDREEGGDLIIWLNDLEKDERCGQSLVLMQPPYPGSAPGVRLNLLNVVLALDLSTNRPLYFIVGTVYNLIQRALPIRFGVVPLADNEESVQMAKIVSYLMKTYDLIGTASYLKQVCPAGISVLEFRALITWSASQCTTEDAALLSWDEVLETESEEESTMISKAREYAERLDIDGMSSPAGHAFINGRHYPIGDTFLGILQTDINKFLQYVQEQLYSGVMDDSTLKDPSVYFYDLPTSFKRRNHYVIPSGNPIDITMFSLPEVFDKTNLEAPGMFVYPADLSKDNKRVPCSMYLVGDFDQEGGFAALQYALIFLATYSPRSRISFVHNPSISKGASEPHTAVSKVLAHLITSETIQHVSPEKLLHALKLHVPGEEHPEQELLKSRETLQEIMSGVSADAVDQEVYAAYVRQSKLIAQRLGLEPGEIAVLVNGRLVGPLTPARIMPEDLDALEKYEFTKRVQPTLDALDVVHPGMASSDDSTFSHLVSTAVSIVSDIRIPDPSEASLFNTPLSSRNTGYRKLKGEHTQFTLGDEDTALIRFGLVLDTLSEEAQKYSSLLEWASNLPYVHIEVHLLPAPYTEMPLKRFYRYNLLPTLVYDEAGEEIVPFSVFGDLPTEPIYTLGLDEPPSWLVRPREALYDLDNIQLGVLSGAERATGIEAKYELDYIIVDGHALEGRTVRPPRGVQLQLVAGARGAIADTLVMANLGYLQFKAAPGVYALEIREGRGREIYEIESVGNDGWNSLGVGEEGGDVVTVTSFEGLTLYPRLTRRPGMERADVLAPTEAEEEGFVDSILSNISSFFGGKKEKEVAKPPSRHADINIFTVASGMLYERFASIMILSVLRNTNHTVKFWFIENFLSPSFLEFIPHFAKEYNFEYELVTYKWPKFLRKQSEKQRIIWAYKILFLDVLFPMDLDRVIFVDADQIVRADLYELVEMDLQGAPYAYTPMGDDNTDMEGFRFWKHGYWQQTLKGRPYHISALYVIDLNRFREFAAGDILRSHYHELSADPNSLANLDQDLPNNLQAYVPIYSLHEDWLWCETWCSKDRFDRAKTIDLCQNPLTKEPKLARARQIPEWETYDAEIARFARRLADEGRIRASAAAADVAQLANAAAGKTAEAEVETEEQGVQETFHVLEGVSEGHDERKGMEDADGMHAAHDEL</sequence>
<name>A0ACB8QAE9_9AGAM</name>
<gene>
    <name evidence="1" type="ORF">K488DRAFT_58259</name>
</gene>
<proteinExistence type="predicted"/>